<organism evidence="6 7">
    <name type="scientific">Dimorphilus gyrociliatus</name>
    <dbReference type="NCBI Taxonomy" id="2664684"/>
    <lineage>
        <taxon>Eukaryota</taxon>
        <taxon>Metazoa</taxon>
        <taxon>Spiralia</taxon>
        <taxon>Lophotrochozoa</taxon>
        <taxon>Annelida</taxon>
        <taxon>Polychaeta</taxon>
        <taxon>Polychaeta incertae sedis</taxon>
        <taxon>Dinophilidae</taxon>
        <taxon>Dimorphilus</taxon>
    </lineage>
</organism>
<keyword evidence="4" id="KW-0812">Transmembrane</keyword>
<keyword evidence="2 3" id="KW-0378">Hydrolase</keyword>
<feature type="chain" id="PRO_5029939743" description="Carboxylic ester hydrolase" evidence="3">
    <location>
        <begin position="20"/>
        <end position="612"/>
    </location>
</feature>
<evidence type="ECO:0000259" key="5">
    <source>
        <dbReference type="Pfam" id="PF00135"/>
    </source>
</evidence>
<proteinExistence type="inferred from homology"/>
<feature type="domain" description="Carboxylesterase type B" evidence="5">
    <location>
        <begin position="21"/>
        <end position="528"/>
    </location>
</feature>
<dbReference type="PANTHER" id="PTHR43903">
    <property type="entry name" value="NEUROLIGIN"/>
    <property type="match status" value="1"/>
</dbReference>
<dbReference type="Pfam" id="PF00135">
    <property type="entry name" value="COesterase"/>
    <property type="match status" value="1"/>
</dbReference>
<gene>
    <name evidence="6" type="ORF">DGYR_LOCUS1809</name>
</gene>
<protein>
    <recommendedName>
        <fullName evidence="3">Carboxylic ester hydrolase</fullName>
        <ecNumber evidence="3">3.1.1.-</ecNumber>
    </recommendedName>
</protein>
<dbReference type="OrthoDB" id="3200163at2759"/>
<evidence type="ECO:0000256" key="2">
    <source>
        <dbReference type="ARBA" id="ARBA00022801"/>
    </source>
</evidence>
<feature type="transmembrane region" description="Helical" evidence="4">
    <location>
        <begin position="558"/>
        <end position="580"/>
    </location>
</feature>
<dbReference type="InterPro" id="IPR019826">
    <property type="entry name" value="Carboxylesterase_B_AS"/>
</dbReference>
<name>A0A7I8VAR2_9ANNE</name>
<keyword evidence="4" id="KW-0472">Membrane</keyword>
<evidence type="ECO:0000256" key="1">
    <source>
        <dbReference type="ARBA" id="ARBA00005964"/>
    </source>
</evidence>
<dbReference type="PROSITE" id="PS00122">
    <property type="entry name" value="CARBOXYLESTERASE_B_1"/>
    <property type="match status" value="1"/>
</dbReference>
<comment type="similarity">
    <text evidence="1 3">Belongs to the type-B carboxylesterase/lipase family.</text>
</comment>
<reference evidence="6 7" key="1">
    <citation type="submission" date="2020-08" db="EMBL/GenBank/DDBJ databases">
        <authorList>
            <person name="Hejnol A."/>
        </authorList>
    </citation>
    <scope>NUCLEOTIDE SEQUENCE [LARGE SCALE GENOMIC DNA]</scope>
</reference>
<evidence type="ECO:0000256" key="4">
    <source>
        <dbReference type="SAM" id="Phobius"/>
    </source>
</evidence>
<dbReference type="Proteomes" id="UP000549394">
    <property type="component" value="Unassembled WGS sequence"/>
</dbReference>
<dbReference type="EMBL" id="CAJFCJ010000002">
    <property type="protein sequence ID" value="CAD5112717.1"/>
    <property type="molecule type" value="Genomic_DNA"/>
</dbReference>
<evidence type="ECO:0000256" key="3">
    <source>
        <dbReference type="RuleBase" id="RU361235"/>
    </source>
</evidence>
<dbReference type="SUPFAM" id="SSF53474">
    <property type="entry name" value="alpha/beta-Hydrolases"/>
    <property type="match status" value="1"/>
</dbReference>
<evidence type="ECO:0000313" key="7">
    <source>
        <dbReference type="Proteomes" id="UP000549394"/>
    </source>
</evidence>
<dbReference type="InterPro" id="IPR029058">
    <property type="entry name" value="AB_hydrolase_fold"/>
</dbReference>
<dbReference type="EC" id="3.1.1.-" evidence="3"/>
<dbReference type="GO" id="GO:0016787">
    <property type="term" value="F:hydrolase activity"/>
    <property type="evidence" value="ECO:0007669"/>
    <property type="project" value="UniProtKB-KW"/>
</dbReference>
<keyword evidence="4" id="KW-1133">Transmembrane helix</keyword>
<feature type="signal peptide" evidence="3">
    <location>
        <begin position="1"/>
        <end position="19"/>
    </location>
</feature>
<keyword evidence="7" id="KW-1185">Reference proteome</keyword>
<keyword evidence="3" id="KW-0732">Signal</keyword>
<dbReference type="InterPro" id="IPR002018">
    <property type="entry name" value="CarbesteraseB"/>
</dbReference>
<evidence type="ECO:0000313" key="6">
    <source>
        <dbReference type="EMBL" id="CAD5112717.1"/>
    </source>
</evidence>
<comment type="caution">
    <text evidence="6">The sequence shown here is derived from an EMBL/GenBank/DDBJ whole genome shotgun (WGS) entry which is preliminary data.</text>
</comment>
<dbReference type="Gene3D" id="3.40.50.1820">
    <property type="entry name" value="alpha/beta hydrolase"/>
    <property type="match status" value="1"/>
</dbReference>
<dbReference type="InterPro" id="IPR051093">
    <property type="entry name" value="Neuroligin/BSAL"/>
</dbReference>
<dbReference type="AlphaFoldDB" id="A0A7I8VAR2"/>
<sequence length="612" mass="69696">MLFDIVILITSSILVEVGTQVVTLKNGLTIHGKSIEFNDKRVESRIYNKIEEYLGIPYSEAPVGNKRFQQKLKAFDWKSQKTFNATKYCNVCPQQEGVFRMTAKNFQDEDCLCLNVYTVKSNVLNPVMVYIHGGSYLYGTGNRLNGTVLASLGVVFVSMNYRLGALGFMTSGDDRLLGNYGLYDQVMALEWVKENIASFGGNPNSVTIFGSSAGGSSVGLLYLSPYVRKKNIFQKVIAQSGTANAFWASHFETKMHLINRASKISAYLNCSLDDMACLKKVDWRNLIYDRICDNLKEVKCNVANPIFKPITGNEMFPVDIPELIRTAYKLPGNVPYITGTVRTEFGKNNTDSDDTKMSTGIDDFLNDYFHSFVPDIIRYEYVNWSVIGDFNDRHLYDRSSVISDLGLTAPTSAMAKELSKKRENRVFLYYVDRVGKSFHSVELNYVFGTPFTDQIVDERDERLNSTDYDIAFSNRFLKLWTDFARFQFPNKSLWPSLDPTKMNYLYLDSGTGELKNKLRYGGEKVAFWEGLIPFVDGKVKHLYKTRRSMAPETPRRDVYILAILCAILTLILLTTLFLIWKNKNKGKSNRNRIIEEKQRVTISTSDEAEDIL</sequence>
<accession>A0A7I8VAR2</accession>